<dbReference type="Proteomes" id="UP000663419">
    <property type="component" value="Chromosome 5"/>
</dbReference>
<dbReference type="AlphaFoldDB" id="A0A8A1LQV2"/>
<evidence type="ECO:0000313" key="1">
    <source>
        <dbReference type="EMBL" id="QSS56406.1"/>
    </source>
</evidence>
<organism evidence="1 2">
    <name type="scientific">Ajellomyces capsulatus (strain H88)</name>
    <name type="common">Darling's disease fungus</name>
    <name type="synonym">Histoplasma capsulatum</name>
    <dbReference type="NCBI Taxonomy" id="544711"/>
    <lineage>
        <taxon>Eukaryota</taxon>
        <taxon>Fungi</taxon>
        <taxon>Dikarya</taxon>
        <taxon>Ascomycota</taxon>
        <taxon>Pezizomycotina</taxon>
        <taxon>Eurotiomycetes</taxon>
        <taxon>Eurotiomycetidae</taxon>
        <taxon>Onygenales</taxon>
        <taxon>Ajellomycetaceae</taxon>
        <taxon>Histoplasma</taxon>
    </lineage>
</organism>
<sequence length="94" mass="10377">MHLYARPNHAHNAALSKGERMQCCVVGEAKRQTEREREFLNLFHKAFTICASTAKFGVPNPVTGSHPTVAFHPALGIYGVDKPEALEKPVHPSE</sequence>
<accession>A0A8A1LQV2</accession>
<dbReference type="EMBL" id="CP069106">
    <property type="protein sequence ID" value="QSS56406.1"/>
    <property type="molecule type" value="Genomic_DNA"/>
</dbReference>
<dbReference type="VEuPathDB" id="FungiDB:I7I53_04606"/>
<proteinExistence type="predicted"/>
<gene>
    <name evidence="1" type="ORF">I7I53_04606</name>
</gene>
<protein>
    <submittedName>
        <fullName evidence="1">Uncharacterized protein</fullName>
    </submittedName>
</protein>
<evidence type="ECO:0000313" key="2">
    <source>
        <dbReference type="Proteomes" id="UP000663419"/>
    </source>
</evidence>
<reference evidence="1" key="1">
    <citation type="submission" date="2021-01" db="EMBL/GenBank/DDBJ databases">
        <title>Chromosome-level genome assembly of a human fungal pathogen reveals clustering of transcriptionally co-regulated genes.</title>
        <authorList>
            <person name="Voorhies M."/>
            <person name="Cohen S."/>
            <person name="Shea T.P."/>
            <person name="Petrus S."/>
            <person name="Munoz J.F."/>
            <person name="Poplawski S."/>
            <person name="Goldman W.E."/>
            <person name="Michael T."/>
            <person name="Cuomo C.A."/>
            <person name="Sil A."/>
            <person name="Beyhan S."/>
        </authorList>
    </citation>
    <scope>NUCLEOTIDE SEQUENCE</scope>
    <source>
        <strain evidence="1">H88</strain>
    </source>
</reference>
<name>A0A8A1LQV2_AJEC8</name>